<keyword evidence="2" id="KW-1185">Reference proteome</keyword>
<accession>A0A640ULP7</accession>
<comment type="caution">
    <text evidence="1">The sequence shown here is derived from an EMBL/GenBank/DDBJ whole genome shotgun (WGS) entry which is preliminary data.</text>
</comment>
<evidence type="ECO:0008006" key="3">
    <source>
        <dbReference type="Google" id="ProtNLM"/>
    </source>
</evidence>
<name>A0A640ULP7_9ACTN</name>
<dbReference type="GeneID" id="96282118"/>
<dbReference type="OrthoDB" id="1493813at2"/>
<dbReference type="RefSeq" id="WP_159742607.1">
    <property type="nucleotide sequence ID" value="NZ_BLIR01000001.1"/>
</dbReference>
<dbReference type="AlphaFoldDB" id="A0A640ULP7"/>
<reference evidence="1 2" key="1">
    <citation type="submission" date="2019-12" db="EMBL/GenBank/DDBJ databases">
        <title>Whole genome shotgun sequence of Streptomyces tubercidicus NBRC 13090.</title>
        <authorList>
            <person name="Ichikawa N."/>
            <person name="Kimura A."/>
            <person name="Kitahashi Y."/>
            <person name="Komaki H."/>
            <person name="Tamura T."/>
        </authorList>
    </citation>
    <scope>NUCLEOTIDE SEQUENCE [LARGE SCALE GENOMIC DNA]</scope>
    <source>
        <strain evidence="1 2">NBRC 13090</strain>
    </source>
</reference>
<proteinExistence type="predicted"/>
<evidence type="ECO:0000313" key="1">
    <source>
        <dbReference type="EMBL" id="GFE36274.1"/>
    </source>
</evidence>
<gene>
    <name evidence="1" type="ORF">Stube_09470</name>
</gene>
<dbReference type="Gene3D" id="3.30.70.100">
    <property type="match status" value="2"/>
</dbReference>
<protein>
    <recommendedName>
        <fullName evidence="3">Antibiotic biosynthesis monooxygenase</fullName>
    </recommendedName>
</protein>
<dbReference type="EMBL" id="BLIR01000001">
    <property type="protein sequence ID" value="GFE36274.1"/>
    <property type="molecule type" value="Genomic_DNA"/>
</dbReference>
<organism evidence="1 2">
    <name type="scientific">Streptomyces tubercidicus</name>
    <dbReference type="NCBI Taxonomy" id="47759"/>
    <lineage>
        <taxon>Bacteria</taxon>
        <taxon>Bacillati</taxon>
        <taxon>Actinomycetota</taxon>
        <taxon>Actinomycetes</taxon>
        <taxon>Kitasatosporales</taxon>
        <taxon>Streptomycetaceae</taxon>
        <taxon>Streptomyces</taxon>
    </lineage>
</organism>
<dbReference type="Proteomes" id="UP000431826">
    <property type="component" value="Unassembled WGS sequence"/>
</dbReference>
<sequence length="219" mass="23415">MTTLQLPDLARPDAGTTLISEWIVDTPERQDRAGRALLGEWDELSARFRPEAFLRLSCFASADGRVLLSVAQWASDEAHLAFVREHRAEMVGRIDREIPGIRRPGLVRYRLAHTVVPDSVGDDTTDVIVVARAESEPASHAARWAEATADRLRAAPHPGMGSAHVFVSENGARGLLYAPVTQANGVAGARPYRLLGTVAGPGAVADGARPADGGSARRA</sequence>
<evidence type="ECO:0000313" key="2">
    <source>
        <dbReference type="Proteomes" id="UP000431826"/>
    </source>
</evidence>